<keyword evidence="2" id="KW-1185">Reference proteome</keyword>
<accession>A0ABQ6LI99</accession>
<gene>
    <name evidence="1" type="ORF">LNKW23_22260</name>
</gene>
<dbReference type="SUPFAM" id="SSF53254">
    <property type="entry name" value="Phosphoglycerate mutase-like"/>
    <property type="match status" value="1"/>
</dbReference>
<dbReference type="PANTHER" id="PTHR47623">
    <property type="entry name" value="OS09G0287300 PROTEIN"/>
    <property type="match status" value="1"/>
</dbReference>
<dbReference type="CDD" id="cd07067">
    <property type="entry name" value="HP_PGM_like"/>
    <property type="match status" value="1"/>
</dbReference>
<dbReference type="EMBL" id="BSYI01000015">
    <property type="protein sequence ID" value="GMG83013.1"/>
    <property type="molecule type" value="Genomic_DNA"/>
</dbReference>
<comment type="caution">
    <text evidence="1">The sequence shown here is derived from an EMBL/GenBank/DDBJ whole genome shotgun (WGS) entry which is preliminary data.</text>
</comment>
<dbReference type="Pfam" id="PF00300">
    <property type="entry name" value="His_Phos_1"/>
    <property type="match status" value="1"/>
</dbReference>
<dbReference type="SMART" id="SM00855">
    <property type="entry name" value="PGAM"/>
    <property type="match status" value="1"/>
</dbReference>
<name>A0ABQ6LI99_9RHOB</name>
<sequence>MKKVILVRHAKSSWSDPALEDHDRPLAPRGRRAAPVISRWLLERGHLPDLVLCSSSLRTRQTVELMAETIPGLPAPVIEPDLYHASPDQMRARLAGLPPETAAAMIVGHNPGLSALTRKLAGGAVRPRCARAFDHFPTAAAAVFELDLEDWGRLAYHAAAFVDFARPRELEAGTV</sequence>
<reference evidence="1 2" key="1">
    <citation type="submission" date="2023-04" db="EMBL/GenBank/DDBJ databases">
        <title>Marinoamorphus aggregata gen. nov., sp. Nov., isolate from tissue of brittle star Ophioplocus japonicus.</title>
        <authorList>
            <person name="Kawano K."/>
            <person name="Sawayama S."/>
            <person name="Nakagawa S."/>
        </authorList>
    </citation>
    <scope>NUCLEOTIDE SEQUENCE [LARGE SCALE GENOMIC DNA]</scope>
    <source>
        <strain evidence="1 2">NKW23</strain>
    </source>
</reference>
<dbReference type="Proteomes" id="UP001239909">
    <property type="component" value="Unassembled WGS sequence"/>
</dbReference>
<proteinExistence type="predicted"/>
<dbReference type="PANTHER" id="PTHR47623:SF1">
    <property type="entry name" value="OS09G0287300 PROTEIN"/>
    <property type="match status" value="1"/>
</dbReference>
<dbReference type="InterPro" id="IPR029033">
    <property type="entry name" value="His_PPase_superfam"/>
</dbReference>
<evidence type="ECO:0000313" key="1">
    <source>
        <dbReference type="EMBL" id="GMG83013.1"/>
    </source>
</evidence>
<dbReference type="RefSeq" id="WP_285671807.1">
    <property type="nucleotide sequence ID" value="NZ_BSYI01000015.1"/>
</dbReference>
<evidence type="ECO:0000313" key="2">
    <source>
        <dbReference type="Proteomes" id="UP001239909"/>
    </source>
</evidence>
<organism evidence="1 2">
    <name type="scientific">Paralimibaculum aggregatum</name>
    <dbReference type="NCBI Taxonomy" id="3036245"/>
    <lineage>
        <taxon>Bacteria</taxon>
        <taxon>Pseudomonadati</taxon>
        <taxon>Pseudomonadota</taxon>
        <taxon>Alphaproteobacteria</taxon>
        <taxon>Rhodobacterales</taxon>
        <taxon>Paracoccaceae</taxon>
        <taxon>Paralimibaculum</taxon>
    </lineage>
</organism>
<protein>
    <submittedName>
        <fullName evidence="1">Histidine phosphatase family protein</fullName>
    </submittedName>
</protein>
<dbReference type="Gene3D" id="3.40.50.1240">
    <property type="entry name" value="Phosphoglycerate mutase-like"/>
    <property type="match status" value="1"/>
</dbReference>
<dbReference type="InterPro" id="IPR013078">
    <property type="entry name" value="His_Pase_superF_clade-1"/>
</dbReference>